<dbReference type="Pfam" id="PF01455">
    <property type="entry name" value="HupF_HypC"/>
    <property type="match status" value="1"/>
</dbReference>
<evidence type="ECO:0000256" key="1">
    <source>
        <dbReference type="ARBA" id="ARBA00006018"/>
    </source>
</evidence>
<name>A0A8A4TUJ0_SULCO</name>
<dbReference type="KEGG" id="scor:J3U87_14375"/>
<dbReference type="RefSeq" id="WP_237383738.1">
    <property type="nucleotide sequence ID" value="NZ_CP071793.1"/>
</dbReference>
<accession>A0A8A4TUJ0</accession>
<dbReference type="InterPro" id="IPR001109">
    <property type="entry name" value="Hydrogenase_HupF/HypC"/>
</dbReference>
<sequence length="74" mass="8059">MCLAIPGRITSICDPDPLTRTGKVRFGGICKDINLALVPEALEGDFVLVHAGFAIARIDEHQAARTFDLLRELP</sequence>
<dbReference type="InterPro" id="IPR019812">
    <property type="entry name" value="Hydgase_assmbl_chp_CS"/>
</dbReference>
<dbReference type="Proteomes" id="UP000663929">
    <property type="component" value="Chromosome"/>
</dbReference>
<dbReference type="GO" id="GO:0051604">
    <property type="term" value="P:protein maturation"/>
    <property type="evidence" value="ECO:0007669"/>
    <property type="project" value="TreeGrafter"/>
</dbReference>
<dbReference type="EMBL" id="CP071793">
    <property type="protein sequence ID" value="QTD53636.1"/>
    <property type="molecule type" value="Genomic_DNA"/>
</dbReference>
<protein>
    <submittedName>
        <fullName evidence="2">HypC/HybG/HupF family hydrogenase formation chaperone</fullName>
    </submittedName>
</protein>
<dbReference type="NCBIfam" id="TIGR00074">
    <property type="entry name" value="hypC_hupF"/>
    <property type="match status" value="1"/>
</dbReference>
<evidence type="ECO:0000313" key="3">
    <source>
        <dbReference type="Proteomes" id="UP000663929"/>
    </source>
</evidence>
<proteinExistence type="inferred from homology"/>
<dbReference type="SUPFAM" id="SSF159127">
    <property type="entry name" value="HupF/HypC-like"/>
    <property type="match status" value="1"/>
</dbReference>
<dbReference type="PRINTS" id="PR00445">
    <property type="entry name" value="HUPFHYPC"/>
</dbReference>
<gene>
    <name evidence="2" type="ORF">J3U87_14375</name>
</gene>
<comment type="similarity">
    <text evidence="1">Belongs to the HupF/HypC family.</text>
</comment>
<reference evidence="2" key="1">
    <citation type="submission" date="2021-03" db="EMBL/GenBank/DDBJ databases">
        <title>Acanthopleuribacteraceae sp. M133.</title>
        <authorList>
            <person name="Wang G."/>
        </authorList>
    </citation>
    <scope>NUCLEOTIDE SEQUENCE</scope>
    <source>
        <strain evidence="2">M133</strain>
    </source>
</reference>
<dbReference type="PANTHER" id="PTHR35177:SF2">
    <property type="entry name" value="HYDROGENASE MATURATION FACTOR HYBG"/>
    <property type="match status" value="1"/>
</dbReference>
<dbReference type="PANTHER" id="PTHR35177">
    <property type="entry name" value="HYDROGENASE MATURATION FACTOR HYBG"/>
    <property type="match status" value="1"/>
</dbReference>
<dbReference type="GO" id="GO:1902670">
    <property type="term" value="F:carbon dioxide binding"/>
    <property type="evidence" value="ECO:0007669"/>
    <property type="project" value="TreeGrafter"/>
</dbReference>
<dbReference type="Gene3D" id="2.30.30.140">
    <property type="match status" value="1"/>
</dbReference>
<keyword evidence="3" id="KW-1185">Reference proteome</keyword>
<dbReference type="GO" id="GO:0005506">
    <property type="term" value="F:iron ion binding"/>
    <property type="evidence" value="ECO:0007669"/>
    <property type="project" value="TreeGrafter"/>
</dbReference>
<dbReference type="AlphaFoldDB" id="A0A8A4TUJ0"/>
<evidence type="ECO:0000313" key="2">
    <source>
        <dbReference type="EMBL" id="QTD53636.1"/>
    </source>
</evidence>
<dbReference type="PROSITE" id="PS01097">
    <property type="entry name" value="HUPF_HYPC"/>
    <property type="match status" value="1"/>
</dbReference>
<organism evidence="2 3">
    <name type="scientific">Sulfidibacter corallicola</name>
    <dbReference type="NCBI Taxonomy" id="2818388"/>
    <lineage>
        <taxon>Bacteria</taxon>
        <taxon>Pseudomonadati</taxon>
        <taxon>Acidobacteriota</taxon>
        <taxon>Holophagae</taxon>
        <taxon>Acanthopleuribacterales</taxon>
        <taxon>Acanthopleuribacteraceae</taxon>
        <taxon>Sulfidibacter</taxon>
    </lineage>
</organism>